<evidence type="ECO:0000256" key="1">
    <source>
        <dbReference type="SAM" id="MobiDB-lite"/>
    </source>
</evidence>
<feature type="compositionally biased region" description="Low complexity" evidence="1">
    <location>
        <begin position="365"/>
        <end position="381"/>
    </location>
</feature>
<feature type="region of interest" description="Disordered" evidence="1">
    <location>
        <begin position="362"/>
        <end position="388"/>
    </location>
</feature>
<feature type="region of interest" description="Disordered" evidence="1">
    <location>
        <begin position="453"/>
        <end position="483"/>
    </location>
</feature>
<feature type="compositionally biased region" description="Low complexity" evidence="1">
    <location>
        <begin position="472"/>
        <end position="483"/>
    </location>
</feature>
<dbReference type="Proteomes" id="UP000011086">
    <property type="component" value="Unassembled WGS sequence"/>
</dbReference>
<feature type="region of interest" description="Disordered" evidence="1">
    <location>
        <begin position="1"/>
        <end position="76"/>
    </location>
</feature>
<protein>
    <submittedName>
        <fullName evidence="2">Uncharacterized protein</fullName>
    </submittedName>
</protein>
<sequence>MALFVDLGDEESEPPQDFHGGHPVWRSDPDQGCRPSSSPNHPAAVVGATPVGDSIRDVDDMDAEPTSQLDTNPNQNATTRALGCYPIIVTISRFLDLNSLDNLSRTCRQVHADLLQYRKILMISALRCSNEEVPVDPEETLRYRARAGNWYYMEDTSRTSYAGKAGSCARDLVSECRRCSTVVCRVSSATANRILTLAFVFVGQNCAIKPPASVVLRDRHRRLCTACTKAPITELVKPPLQPTTPLTSEIMQNKICHCASEGVWLCQPCGRSIRNCDQDYKAIWKWRGQYGERLGGLGTGIGDGDRGVPCGREGECHGAKGCEHETDCDAADAAADNYFLQQQQHSPPTGSSPILHHNSHLAWASGSSTPGTPESPRSGGSKSPGYARHEVEGIGGRVKTVLVRMVKVGAGVPEWEDELARGQILGREVSGTVRSWCGWCHRVVPGQKDVERDLQKQSGSLQPGLQEKAWQPSYSSSLPLRSR</sequence>
<reference evidence="2" key="1">
    <citation type="journal article" date="2012" name="PLoS Genet.">
        <title>Comparative analysis of the genomes of two field isolates of the rice blast fungus Magnaporthe oryzae.</title>
        <authorList>
            <person name="Xue M."/>
            <person name="Yang J."/>
            <person name="Li Z."/>
            <person name="Hu S."/>
            <person name="Yao N."/>
            <person name="Dean R.A."/>
            <person name="Zhao W."/>
            <person name="Shen M."/>
            <person name="Zhang H."/>
            <person name="Li C."/>
            <person name="Liu L."/>
            <person name="Cao L."/>
            <person name="Xu X."/>
            <person name="Xing Y."/>
            <person name="Hsiang T."/>
            <person name="Zhang Z."/>
            <person name="Xu J.R."/>
            <person name="Peng Y.L."/>
        </authorList>
    </citation>
    <scope>NUCLEOTIDE SEQUENCE</scope>
    <source>
        <strain evidence="2">Y34</strain>
    </source>
</reference>
<name>A0AA97P807_PYRO3</name>
<proteinExistence type="predicted"/>
<dbReference type="EMBL" id="JH793818">
    <property type="protein sequence ID" value="ELQ43645.1"/>
    <property type="molecule type" value="Genomic_DNA"/>
</dbReference>
<gene>
    <name evidence="2" type="ORF">OOU_Y34scaffold00140g53</name>
</gene>
<dbReference type="AlphaFoldDB" id="A0AA97P807"/>
<accession>A0AA97P807</accession>
<feature type="compositionally biased region" description="Polar residues" evidence="1">
    <location>
        <begin position="65"/>
        <end position="76"/>
    </location>
</feature>
<organism evidence="2">
    <name type="scientific">Pyricularia oryzae (strain Y34)</name>
    <name type="common">Rice blast fungus</name>
    <name type="synonym">Magnaporthe oryzae</name>
    <dbReference type="NCBI Taxonomy" id="1143189"/>
    <lineage>
        <taxon>Eukaryota</taxon>
        <taxon>Fungi</taxon>
        <taxon>Dikarya</taxon>
        <taxon>Ascomycota</taxon>
        <taxon>Pezizomycotina</taxon>
        <taxon>Sordariomycetes</taxon>
        <taxon>Sordariomycetidae</taxon>
        <taxon>Magnaporthales</taxon>
        <taxon>Pyriculariaceae</taxon>
        <taxon>Pyricularia</taxon>
    </lineage>
</organism>
<evidence type="ECO:0000313" key="2">
    <source>
        <dbReference type="EMBL" id="ELQ43645.1"/>
    </source>
</evidence>